<name>A0A9Q1JLA6_9CARY</name>
<proteinExistence type="predicted"/>
<reference evidence="2" key="1">
    <citation type="submission" date="2022-04" db="EMBL/GenBank/DDBJ databases">
        <title>Carnegiea gigantea Genome sequencing and assembly v2.</title>
        <authorList>
            <person name="Copetti D."/>
            <person name="Sanderson M.J."/>
            <person name="Burquez A."/>
            <person name="Wojciechowski M.F."/>
        </authorList>
    </citation>
    <scope>NUCLEOTIDE SEQUENCE</scope>
    <source>
        <strain evidence="2">SGP5-SGP5p</strain>
        <tissue evidence="2">Aerial part</tissue>
    </source>
</reference>
<evidence type="ECO:0000313" key="2">
    <source>
        <dbReference type="EMBL" id="KAJ8422600.1"/>
    </source>
</evidence>
<feature type="region of interest" description="Disordered" evidence="1">
    <location>
        <begin position="1"/>
        <end position="20"/>
    </location>
</feature>
<evidence type="ECO:0000256" key="1">
    <source>
        <dbReference type="SAM" id="MobiDB-lite"/>
    </source>
</evidence>
<comment type="caution">
    <text evidence="2">The sequence shown here is derived from an EMBL/GenBank/DDBJ whole genome shotgun (WGS) entry which is preliminary data.</text>
</comment>
<protein>
    <submittedName>
        <fullName evidence="2">Uncharacterized protein</fullName>
    </submittedName>
</protein>
<dbReference type="EMBL" id="JAKOGI010002204">
    <property type="protein sequence ID" value="KAJ8422600.1"/>
    <property type="molecule type" value="Genomic_DNA"/>
</dbReference>
<evidence type="ECO:0000313" key="3">
    <source>
        <dbReference type="Proteomes" id="UP001153076"/>
    </source>
</evidence>
<accession>A0A9Q1JLA6</accession>
<dbReference type="AlphaFoldDB" id="A0A9Q1JLA6"/>
<dbReference type="Proteomes" id="UP001153076">
    <property type="component" value="Unassembled WGS sequence"/>
</dbReference>
<sequence length="233" mass="25928">MEGVFFKQPEIHPNRSKSNALNGKCVKKAQNLPSLPDKSKMMEPSCLRGKIAMMKVKRILKSRKKLNIVAARRVATVCLAGAVSTVPRERERERKRGAVRSPVFVAWESNAVIGGKPKTCWALGLREPPTSPSPAAGCSLLGFSRASGEFLRSCLRGVGFYSVEVTAGLVGGFCPRRLPLCRHISRRKLFRRPESRRIFAGALFLKACFEHSLEVAMVLMERFSHHLVVNVDR</sequence>
<organism evidence="2 3">
    <name type="scientific">Carnegiea gigantea</name>
    <dbReference type="NCBI Taxonomy" id="171969"/>
    <lineage>
        <taxon>Eukaryota</taxon>
        <taxon>Viridiplantae</taxon>
        <taxon>Streptophyta</taxon>
        <taxon>Embryophyta</taxon>
        <taxon>Tracheophyta</taxon>
        <taxon>Spermatophyta</taxon>
        <taxon>Magnoliopsida</taxon>
        <taxon>eudicotyledons</taxon>
        <taxon>Gunneridae</taxon>
        <taxon>Pentapetalae</taxon>
        <taxon>Caryophyllales</taxon>
        <taxon>Cactineae</taxon>
        <taxon>Cactaceae</taxon>
        <taxon>Cactoideae</taxon>
        <taxon>Echinocereeae</taxon>
        <taxon>Carnegiea</taxon>
    </lineage>
</organism>
<keyword evidence="3" id="KW-1185">Reference proteome</keyword>
<gene>
    <name evidence="2" type="ORF">Cgig2_022662</name>
</gene>